<dbReference type="EMBL" id="JAAVNE010000058">
    <property type="protein sequence ID" value="NKC33909.1"/>
    <property type="molecule type" value="Genomic_DNA"/>
</dbReference>
<name>A0ABX1E9N5_9PROT</name>
<reference evidence="2 3" key="1">
    <citation type="submission" date="2020-03" db="EMBL/GenBank/DDBJ databases">
        <title>Roseomonas selenitidurans sp. nov. isolated from urban soil.</title>
        <authorList>
            <person name="Liu H."/>
        </authorList>
    </citation>
    <scope>NUCLEOTIDE SEQUENCE [LARGE SCALE GENOMIC DNA]</scope>
    <source>
        <strain evidence="2 3">BU-1</strain>
    </source>
</reference>
<feature type="signal peptide" evidence="1">
    <location>
        <begin position="1"/>
        <end position="17"/>
    </location>
</feature>
<sequence length="251" mass="26766">MIRAALLMLLLALPARAEQAGPFHTEAGVAARDGGAVGALVWLHPYYTEGDPPPPPAWAQRMAARGWDLWRHDWLVARQRSPQSGPRNPNALTGGVEALAQGSAALRARGYRRVVLLGESRGAFMALAALREAGLADAVLLASPAAHGTRVERRPQALADFRAALERANPRATGRIALLQFAEDHYNPDPALRAAWFRAAVARLGWAGLLVDQPAAPTGHGGVQDEDFDPIFGGCLAAFLDFDRAPPATCP</sequence>
<dbReference type="RefSeq" id="WP_168034626.1">
    <property type="nucleotide sequence ID" value="NZ_JAAVNE010000058.1"/>
</dbReference>
<gene>
    <name evidence="2" type="ORF">HEQ75_23830</name>
</gene>
<accession>A0ABX1E9N5</accession>
<dbReference type="InterPro" id="IPR029058">
    <property type="entry name" value="AB_hydrolase_fold"/>
</dbReference>
<keyword evidence="1" id="KW-0732">Signal</keyword>
<evidence type="ECO:0008006" key="4">
    <source>
        <dbReference type="Google" id="ProtNLM"/>
    </source>
</evidence>
<organism evidence="2 3">
    <name type="scientific">Falsiroseomonas selenitidurans</name>
    <dbReference type="NCBI Taxonomy" id="2716335"/>
    <lineage>
        <taxon>Bacteria</taxon>
        <taxon>Pseudomonadati</taxon>
        <taxon>Pseudomonadota</taxon>
        <taxon>Alphaproteobacteria</taxon>
        <taxon>Acetobacterales</taxon>
        <taxon>Roseomonadaceae</taxon>
        <taxon>Falsiroseomonas</taxon>
    </lineage>
</organism>
<dbReference type="SUPFAM" id="SSF53474">
    <property type="entry name" value="alpha/beta-Hydrolases"/>
    <property type="match status" value="1"/>
</dbReference>
<dbReference type="Gene3D" id="3.40.50.1820">
    <property type="entry name" value="alpha/beta hydrolase"/>
    <property type="match status" value="1"/>
</dbReference>
<dbReference type="Proteomes" id="UP000787635">
    <property type="component" value="Unassembled WGS sequence"/>
</dbReference>
<feature type="chain" id="PRO_5046128723" description="Alpha/beta hydrolase" evidence="1">
    <location>
        <begin position="18"/>
        <end position="251"/>
    </location>
</feature>
<keyword evidence="3" id="KW-1185">Reference proteome</keyword>
<evidence type="ECO:0000313" key="3">
    <source>
        <dbReference type="Proteomes" id="UP000787635"/>
    </source>
</evidence>
<protein>
    <recommendedName>
        <fullName evidence="4">Alpha/beta hydrolase</fullName>
    </recommendedName>
</protein>
<comment type="caution">
    <text evidence="2">The sequence shown here is derived from an EMBL/GenBank/DDBJ whole genome shotgun (WGS) entry which is preliminary data.</text>
</comment>
<proteinExistence type="predicted"/>
<evidence type="ECO:0000313" key="2">
    <source>
        <dbReference type="EMBL" id="NKC33909.1"/>
    </source>
</evidence>
<evidence type="ECO:0000256" key="1">
    <source>
        <dbReference type="SAM" id="SignalP"/>
    </source>
</evidence>